<dbReference type="GO" id="GO:0045893">
    <property type="term" value="P:positive regulation of DNA-templated transcription"/>
    <property type="evidence" value="ECO:0007669"/>
    <property type="project" value="TreeGrafter"/>
</dbReference>
<dbReference type="Proteomes" id="UP001160390">
    <property type="component" value="Unassembled WGS sequence"/>
</dbReference>
<evidence type="ECO:0000256" key="4">
    <source>
        <dbReference type="PROSITE-ProRule" id="PRU00723"/>
    </source>
</evidence>
<reference evidence="8" key="1">
    <citation type="submission" date="2023-01" db="EMBL/GenBank/DDBJ databases">
        <authorList>
            <person name="Piombo E."/>
        </authorList>
    </citation>
    <scope>NUCLEOTIDE SEQUENCE</scope>
</reference>
<dbReference type="SUPFAM" id="SSF90229">
    <property type="entry name" value="CCCH zinc finger"/>
    <property type="match status" value="1"/>
</dbReference>
<feature type="compositionally biased region" description="Low complexity" evidence="6">
    <location>
        <begin position="290"/>
        <end position="305"/>
    </location>
</feature>
<evidence type="ECO:0000313" key="8">
    <source>
        <dbReference type="EMBL" id="CAI6097648.1"/>
    </source>
</evidence>
<evidence type="ECO:0000259" key="7">
    <source>
        <dbReference type="PROSITE" id="PS50103"/>
    </source>
</evidence>
<dbReference type="GO" id="GO:0008270">
    <property type="term" value="F:zinc ion binding"/>
    <property type="evidence" value="ECO:0007669"/>
    <property type="project" value="UniProtKB-KW"/>
</dbReference>
<dbReference type="PROSITE" id="PS50103">
    <property type="entry name" value="ZF_C3H1"/>
    <property type="match status" value="1"/>
</dbReference>
<feature type="region of interest" description="Disordered" evidence="6">
    <location>
        <begin position="1"/>
        <end position="51"/>
    </location>
</feature>
<feature type="region of interest" description="Disordered" evidence="6">
    <location>
        <begin position="118"/>
        <end position="361"/>
    </location>
</feature>
<feature type="compositionally biased region" description="Low complexity" evidence="6">
    <location>
        <begin position="735"/>
        <end position="748"/>
    </location>
</feature>
<feature type="compositionally biased region" description="Acidic residues" evidence="6">
    <location>
        <begin position="977"/>
        <end position="986"/>
    </location>
</feature>
<feature type="compositionally biased region" description="Polar residues" evidence="6">
    <location>
        <begin position="1"/>
        <end position="12"/>
    </location>
</feature>
<gene>
    <name evidence="8" type="ORF">CCHLO57077_00008876</name>
</gene>
<feature type="compositionally biased region" description="Polar residues" evidence="6">
    <location>
        <begin position="339"/>
        <end position="360"/>
    </location>
</feature>
<feature type="domain" description="C3H1-type" evidence="7">
    <location>
        <begin position="1432"/>
        <end position="1457"/>
    </location>
</feature>
<feature type="compositionally biased region" description="Basic and acidic residues" evidence="6">
    <location>
        <begin position="828"/>
        <end position="853"/>
    </location>
</feature>
<dbReference type="EMBL" id="CABFNP030001292">
    <property type="protein sequence ID" value="CAI6097648.1"/>
    <property type="molecule type" value="Genomic_DNA"/>
</dbReference>
<feature type="coiled-coil region" evidence="5">
    <location>
        <begin position="1232"/>
        <end position="1259"/>
    </location>
</feature>
<dbReference type="Pfam" id="PF18044">
    <property type="entry name" value="zf-CCCH_4"/>
    <property type="match status" value="1"/>
</dbReference>
<feature type="compositionally biased region" description="Basic and acidic residues" evidence="6">
    <location>
        <begin position="1023"/>
        <end position="1034"/>
    </location>
</feature>
<feature type="compositionally biased region" description="Basic and acidic residues" evidence="6">
    <location>
        <begin position="505"/>
        <end position="535"/>
    </location>
</feature>
<feature type="compositionally biased region" description="Polar residues" evidence="6">
    <location>
        <begin position="223"/>
        <end position="233"/>
    </location>
</feature>
<feature type="compositionally biased region" description="Basic and acidic residues" evidence="6">
    <location>
        <begin position="1381"/>
        <end position="1414"/>
    </location>
</feature>
<feature type="compositionally biased region" description="Polar residues" evidence="6">
    <location>
        <begin position="1012"/>
        <end position="1022"/>
    </location>
</feature>
<feature type="compositionally biased region" description="Polar residues" evidence="6">
    <location>
        <begin position="125"/>
        <end position="143"/>
    </location>
</feature>
<feature type="compositionally biased region" description="Basic and acidic residues" evidence="6">
    <location>
        <begin position="901"/>
        <end position="916"/>
    </location>
</feature>
<feature type="compositionally biased region" description="Low complexity" evidence="6">
    <location>
        <begin position="870"/>
        <end position="889"/>
    </location>
</feature>
<organism evidence="8 9">
    <name type="scientific">Clonostachys chloroleuca</name>
    <dbReference type="NCBI Taxonomy" id="1926264"/>
    <lineage>
        <taxon>Eukaryota</taxon>
        <taxon>Fungi</taxon>
        <taxon>Dikarya</taxon>
        <taxon>Ascomycota</taxon>
        <taxon>Pezizomycotina</taxon>
        <taxon>Sordariomycetes</taxon>
        <taxon>Hypocreomycetidae</taxon>
        <taxon>Hypocreales</taxon>
        <taxon>Bionectriaceae</taxon>
        <taxon>Clonostachys</taxon>
    </lineage>
</organism>
<feature type="compositionally biased region" description="Polar residues" evidence="6">
    <location>
        <begin position="29"/>
        <end position="41"/>
    </location>
</feature>
<feature type="region of interest" description="Disordered" evidence="6">
    <location>
        <begin position="973"/>
        <end position="1069"/>
    </location>
</feature>
<keyword evidence="1 4" id="KW-0479">Metal-binding</keyword>
<feature type="region of interest" description="Disordered" evidence="6">
    <location>
        <begin position="1373"/>
        <end position="1435"/>
    </location>
</feature>
<dbReference type="GO" id="GO:0016514">
    <property type="term" value="C:SWI/SNF complex"/>
    <property type="evidence" value="ECO:0007669"/>
    <property type="project" value="TreeGrafter"/>
</dbReference>
<feature type="compositionally biased region" description="Low complexity" evidence="6">
    <location>
        <begin position="1123"/>
        <end position="1134"/>
    </location>
</feature>
<feature type="region of interest" description="Disordered" evidence="6">
    <location>
        <begin position="505"/>
        <end position="547"/>
    </location>
</feature>
<evidence type="ECO:0000256" key="5">
    <source>
        <dbReference type="SAM" id="Coils"/>
    </source>
</evidence>
<feature type="region of interest" description="Disordered" evidence="6">
    <location>
        <begin position="1330"/>
        <end position="1357"/>
    </location>
</feature>
<evidence type="ECO:0000256" key="1">
    <source>
        <dbReference type="ARBA" id="ARBA00022723"/>
    </source>
</evidence>
<evidence type="ECO:0000256" key="6">
    <source>
        <dbReference type="SAM" id="MobiDB-lite"/>
    </source>
</evidence>
<feature type="region of interest" description="Disordered" evidence="6">
    <location>
        <begin position="1100"/>
        <end position="1138"/>
    </location>
</feature>
<feature type="zinc finger region" description="C3H1-type" evidence="4">
    <location>
        <begin position="1432"/>
        <end position="1457"/>
    </location>
</feature>
<dbReference type="InterPro" id="IPR041367">
    <property type="entry name" value="Znf-CCCH_4"/>
</dbReference>
<proteinExistence type="predicted"/>
<dbReference type="InterPro" id="IPR000571">
    <property type="entry name" value="Znf_CCCH"/>
</dbReference>
<dbReference type="PANTHER" id="PTHR15572:SF0">
    <property type="entry name" value="GLUTAMINE-RICH PROTEIN-RELATED"/>
    <property type="match status" value="1"/>
</dbReference>
<keyword evidence="5" id="KW-0175">Coiled coil</keyword>
<keyword evidence="2 4" id="KW-0863">Zinc-finger</keyword>
<comment type="caution">
    <text evidence="8">The sequence shown here is derived from an EMBL/GenBank/DDBJ whole genome shotgun (WGS) entry which is preliminary data.</text>
</comment>
<feature type="compositionally biased region" description="Low complexity" evidence="6">
    <location>
        <begin position="196"/>
        <end position="205"/>
    </location>
</feature>
<name>A0AA35MIK6_9HYPO</name>
<feature type="compositionally biased region" description="Polar residues" evidence="6">
    <location>
        <begin position="158"/>
        <end position="195"/>
    </location>
</feature>
<dbReference type="PANTHER" id="PTHR15572">
    <property type="entry name" value="GLIOMA TUMOR SUPPRESSOR CANDIDATE REGION GENE 1"/>
    <property type="match status" value="1"/>
</dbReference>
<evidence type="ECO:0000256" key="3">
    <source>
        <dbReference type="ARBA" id="ARBA00022833"/>
    </source>
</evidence>
<keyword evidence="9" id="KW-1185">Reference proteome</keyword>
<feature type="compositionally biased region" description="Pro residues" evidence="6">
    <location>
        <begin position="1045"/>
        <end position="1057"/>
    </location>
</feature>
<feature type="compositionally biased region" description="Low complexity" evidence="6">
    <location>
        <begin position="234"/>
        <end position="268"/>
    </location>
</feature>
<dbReference type="InterPro" id="IPR036855">
    <property type="entry name" value="Znf_CCCH_sf"/>
</dbReference>
<protein>
    <recommendedName>
        <fullName evidence="7">C3H1-type domain-containing protein</fullName>
    </recommendedName>
</protein>
<dbReference type="InterPro" id="IPR052438">
    <property type="entry name" value="Chromatin_remod/trans_coact"/>
</dbReference>
<feature type="compositionally biased region" description="Low complexity" evidence="6">
    <location>
        <begin position="19"/>
        <end position="28"/>
    </location>
</feature>
<feature type="region of interest" description="Disordered" evidence="6">
    <location>
        <begin position="733"/>
        <end position="784"/>
    </location>
</feature>
<evidence type="ECO:0000313" key="9">
    <source>
        <dbReference type="Proteomes" id="UP001160390"/>
    </source>
</evidence>
<feature type="region of interest" description="Disordered" evidence="6">
    <location>
        <begin position="802"/>
        <end position="923"/>
    </location>
</feature>
<evidence type="ECO:0000256" key="2">
    <source>
        <dbReference type="ARBA" id="ARBA00022771"/>
    </source>
</evidence>
<accession>A0AA35MIK6</accession>
<sequence>MQSWPNQGQNGTDGHDSWQSNFNFSNQNAQYDHSQSWSQPMPGQDYGRQMNSSDLAANFLHDPHSFSNYDDNHGSFDLGPQYPSQDVLDPAFANIQPELYNQEDKLGLSGDNIHQMEQLQRHPHSQAQGFSNHDYSTFAPQHEQSFPSPPSQFSQPQVMPQASKPQSHTPVQSYSNVQPNSFAQNQLRPSQPSPGQHQQHQQHQQAYNPNTSYGHVNGHGAQYQPSPVNHANYQIQQPVYQQQQQQQQPQQPQAQSPAQSHPHAQHPSYASPKPFTYQQQPQHAPAHGFPQPGLQQNGQPQLSQPVVSDPHPPRPIPAEHAPVQLQPTEAPAKKRKRTVNSTTDSPSLENSPQRFNSPMESTVRKAEEIDALNPPTPSPEDLVMLQQFNKRPKGAQAKFPPIKGLPYLANDATIKLPVPKSYDKLAPLVALPPRSKRSIVPELGYDLPCEIQGKFTNLYRPAFDKIGLDERRIEAKTLLDEFDRSMKSLGKKRPKYTEYPHAFKEQLKADEASKNKAEKKAKREQEEERKDESNKPVRPPTRPSDPIEAARWDAIGIVYIDPSETKTNSLVASRVQQAGDFFIKLRSEMNQAKQELDQATKESKTDPELQELKKIYERKKQALFKVLDDTVEHADDSVLNNLGGHHKLVLSLINVLISSIKAGDFSGELPKVVLELFTHFQITRKIAETTNFDTVRKRFAEKGDSDVRELVREISAKIKKYLRSIEESTGYTGTSAASRAAKAPKPAAGSTVKRGRDDDTSAETRIVKKVAVEPGSGSLSRKLAQPKLQLTSASKTTAAKAAASSLQLDKQRTVAKPPSKAEPVAGSDHAKTLSDDKTRLEHKKPLAKVEKTKPVPAKADPRATVPKTAAPPSASSSALSGIASLLDSINAPRPITPPAAKEGKEPELPETAEEKAKRLRKEARRKLRVTWKPDSELVQVKTFEKEEGEDLGRDVNMIRDAADDRAEGMVLKRGVDVEEEDEEEDIPYQPWLGPTLSDLSSLSEEARKKNYTTRGGQVSFSTDEQKRIAERGQRELMAIYADPSDIPPSPKSPPPEDYSPVDPKVGHFPTEGTAFEEIQLRWRDGQQMGVDGALYSANQRLNAKSGSSDKLESILGSLRKTPSQSQGSSSSGASKRPAVIDTNVPLVMGVALTEQVLSLLRSDAAKNWKDPQPVNGDPNRIHQYSDPATQVAGNAVELLASSLAGKPFPATAPPSWLSQDEERVREWWLCYNKESAIRHKRAEEEHARAKAEANALRAAAAANAAASTTTQSQASNPEWAAYYAQQQQAYAPYMAILQQMNAGQNQNSAAQPSQQSQVTNDQLQSILAAMNQQPQAQQQQQPSVAQPQNPASFLNPNDTSYQQLMMLTQLAQGNMQGQSSGDREHDREHDRERNWDRHDRNDDYGRDRYRDKDSKKKKPGPTTIHKPPNAALIGTKPCSFWQQGKCARGEHCTFRHD</sequence>
<feature type="compositionally biased region" description="Low complexity" evidence="6">
    <location>
        <begin position="1330"/>
        <end position="1352"/>
    </location>
</feature>
<keyword evidence="3 4" id="KW-0862">Zinc</keyword>